<reference evidence="1 2" key="1">
    <citation type="submission" date="2018-11" db="EMBL/GenBank/DDBJ databases">
        <title>Genomes From Bacteria Associated with the Canine Oral Cavity: a Test Case for Automated Genome-Based Taxonomic Assignment.</title>
        <authorList>
            <person name="Coil D.A."/>
            <person name="Jospin G."/>
            <person name="Darling A.E."/>
            <person name="Wallis C."/>
            <person name="Davis I.J."/>
            <person name="Harris S."/>
            <person name="Eisen J.A."/>
            <person name="Holcombe L.J."/>
            <person name="O'Flynn C."/>
        </authorList>
    </citation>
    <scope>NUCLEOTIDE SEQUENCE [LARGE SCALE GENOMIC DNA]</scope>
    <source>
        <strain evidence="1 2">OH2617_COT-023</strain>
    </source>
</reference>
<organism evidence="1 2">
    <name type="scientific">Tannerella forsythia</name>
    <name type="common">Bacteroides forsythus</name>
    <dbReference type="NCBI Taxonomy" id="28112"/>
    <lineage>
        <taxon>Bacteria</taxon>
        <taxon>Pseudomonadati</taxon>
        <taxon>Bacteroidota</taxon>
        <taxon>Bacteroidia</taxon>
        <taxon>Bacteroidales</taxon>
        <taxon>Tannerellaceae</taxon>
        <taxon>Tannerella</taxon>
    </lineage>
</organism>
<name>A0A3P1XP85_TANFO</name>
<dbReference type="Proteomes" id="UP000278609">
    <property type="component" value="Unassembled WGS sequence"/>
</dbReference>
<proteinExistence type="predicted"/>
<protein>
    <submittedName>
        <fullName evidence="1">DUF4249 domain-containing protein</fullName>
    </submittedName>
</protein>
<accession>A0A3P1XP85</accession>
<dbReference type="OrthoDB" id="637707at2"/>
<evidence type="ECO:0000313" key="2">
    <source>
        <dbReference type="Proteomes" id="UP000278609"/>
    </source>
</evidence>
<evidence type="ECO:0000313" key="1">
    <source>
        <dbReference type="EMBL" id="RRD60295.1"/>
    </source>
</evidence>
<gene>
    <name evidence="1" type="ORF">EII40_07760</name>
</gene>
<dbReference type="EMBL" id="RQYS01000029">
    <property type="protein sequence ID" value="RRD60295.1"/>
    <property type="molecule type" value="Genomic_DNA"/>
</dbReference>
<dbReference type="RefSeq" id="WP_124751697.1">
    <property type="nucleotide sequence ID" value="NZ_RQYS01000029.1"/>
</dbReference>
<dbReference type="Pfam" id="PF14054">
    <property type="entry name" value="DUF4249"/>
    <property type="match status" value="1"/>
</dbReference>
<sequence length="281" mass="31830">MKAFLSFVLLLALCAGCEEVIDLKLDSQEQQLVVDAALDWEKGKPGNEQKIRLSYTNDYYTNQPSETATGATVLVTASESETYTFVDQGNGDYVCRDFKPEPDKSYRLTIDYKGKRYTSEDRMREVPELTEGNITQRSDGGFSKDEIALRITFPTRSGSDSNFIIKVSYVKNDRIYSRLYAIDNRFYTDGKISRSFTGSNIGGEFLKGDKVEIKVYSVSNAYRQFIDLLTANSLDDAQRGRPMFTSPTRVYGNVVYEPDPKQNPFGAFRVAQYSTILYVVK</sequence>
<dbReference type="AlphaFoldDB" id="A0A3P1XP85"/>
<dbReference type="InterPro" id="IPR025345">
    <property type="entry name" value="DUF4249"/>
</dbReference>
<comment type="caution">
    <text evidence="1">The sequence shown here is derived from an EMBL/GenBank/DDBJ whole genome shotgun (WGS) entry which is preliminary data.</text>
</comment>